<dbReference type="EMBL" id="CP032485">
    <property type="protein sequence ID" value="QDH24074.1"/>
    <property type="molecule type" value="Genomic_DNA"/>
</dbReference>
<dbReference type="GO" id="GO:0051301">
    <property type="term" value="P:cell division"/>
    <property type="evidence" value="ECO:0007669"/>
    <property type="project" value="InterPro"/>
</dbReference>
<evidence type="ECO:0000313" key="2">
    <source>
        <dbReference type="EMBL" id="QDH24074.1"/>
    </source>
</evidence>
<organism evidence="2 3">
    <name type="scientific">Neokomagataea tanensis</name>
    <dbReference type="NCBI Taxonomy" id="661191"/>
    <lineage>
        <taxon>Bacteria</taxon>
        <taxon>Pseudomonadati</taxon>
        <taxon>Pseudomonadota</taxon>
        <taxon>Alphaproteobacteria</taxon>
        <taxon>Acetobacterales</taxon>
        <taxon>Acetobacteraceae</taxon>
        <taxon>Neokomagataea</taxon>
    </lineage>
</organism>
<dbReference type="AlphaFoldDB" id="A0A4Y6V3Y4"/>
<keyword evidence="1" id="KW-1133">Transmembrane helix</keyword>
<dbReference type="PANTHER" id="PTHR47755">
    <property type="entry name" value="CELL DIVISION PROTEIN FTSX"/>
    <property type="match status" value="1"/>
</dbReference>
<feature type="transmembrane region" description="Helical" evidence="1">
    <location>
        <begin position="269"/>
        <end position="295"/>
    </location>
</feature>
<sequence>MSKRLAPSFHSRSLPFLFTLMTLLAGLSLAGLIGLHTLQNIWSQETPNTATIELPPDLPDTDAQTHAIIELLDHTQGVTRVHQFSPEETQALLAPWLDSSSANPNTQLPVSSLPRIITAEHIPQLVLAPMIAAHFPSAVLEENSHWAERLTTLIATLTYCAELILAITLGTTSLTTAIVIRRAVTTQRHNLTILHGLGSAPLTLANRMAVHSAVLGFLGSLVGLFLLAPLMVTLAHSLKPVLLSAPDTLSYGPAFLSTTEYANLFSPQFWPIFALPLFCSVIAWTTTQCVILTWLRRLP</sequence>
<dbReference type="KEGG" id="ntn:D5366_01005"/>
<proteinExistence type="predicted"/>
<dbReference type="InterPro" id="IPR004513">
    <property type="entry name" value="FtsX"/>
</dbReference>
<keyword evidence="3" id="KW-1185">Reference proteome</keyword>
<evidence type="ECO:0000313" key="3">
    <source>
        <dbReference type="Proteomes" id="UP000317214"/>
    </source>
</evidence>
<protein>
    <recommendedName>
        <fullName evidence="4">Cell division protein FtsX</fullName>
    </recommendedName>
</protein>
<dbReference type="PANTHER" id="PTHR47755:SF1">
    <property type="entry name" value="CELL DIVISION PROTEIN FTSX"/>
    <property type="match status" value="1"/>
</dbReference>
<feature type="transmembrane region" description="Helical" evidence="1">
    <location>
        <begin position="213"/>
        <end position="235"/>
    </location>
</feature>
<dbReference type="GO" id="GO:0016020">
    <property type="term" value="C:membrane"/>
    <property type="evidence" value="ECO:0007669"/>
    <property type="project" value="InterPro"/>
</dbReference>
<keyword evidence="1" id="KW-0472">Membrane</keyword>
<accession>A0A4Y6V3Y4</accession>
<dbReference type="OrthoDB" id="7283531at2"/>
<feature type="transmembrane region" description="Helical" evidence="1">
    <location>
        <begin position="163"/>
        <end position="180"/>
    </location>
</feature>
<reference evidence="2 3" key="1">
    <citation type="submission" date="2018-09" db="EMBL/GenBank/DDBJ databases">
        <title>The complete genome sequence of Neokomagataea tanensis NBRC 106556(T).</title>
        <authorList>
            <person name="Chua K.-O."/>
            <person name="See-Too W.-S."/>
            <person name="Hong K.-W."/>
            <person name="Yin W.-F."/>
            <person name="Chan K.-G."/>
        </authorList>
    </citation>
    <scope>NUCLEOTIDE SEQUENCE [LARGE SCALE GENOMIC DNA]</scope>
    <source>
        <strain evidence="3">AH13 \ NBRC 106556</strain>
    </source>
</reference>
<dbReference type="Proteomes" id="UP000317214">
    <property type="component" value="Chromosome"/>
</dbReference>
<evidence type="ECO:0008006" key="4">
    <source>
        <dbReference type="Google" id="ProtNLM"/>
    </source>
</evidence>
<keyword evidence="1" id="KW-0812">Transmembrane</keyword>
<dbReference type="RefSeq" id="WP_141491910.1">
    <property type="nucleotide sequence ID" value="NZ_CP032485.1"/>
</dbReference>
<name>A0A4Y6V3Y4_9PROT</name>
<evidence type="ECO:0000256" key="1">
    <source>
        <dbReference type="SAM" id="Phobius"/>
    </source>
</evidence>
<gene>
    <name evidence="2" type="ORF">D5366_01005</name>
</gene>
<dbReference type="GO" id="GO:0032153">
    <property type="term" value="C:cell division site"/>
    <property type="evidence" value="ECO:0007669"/>
    <property type="project" value="TreeGrafter"/>
</dbReference>